<dbReference type="SUPFAM" id="SSF47144">
    <property type="entry name" value="HSC20 (HSCB), C-terminal oligomerisation domain"/>
    <property type="match status" value="1"/>
</dbReference>
<dbReference type="NCBIfam" id="TIGR00714">
    <property type="entry name" value="hscB"/>
    <property type="match status" value="1"/>
</dbReference>
<dbReference type="SUPFAM" id="SSF46565">
    <property type="entry name" value="Chaperone J-domain"/>
    <property type="match status" value="1"/>
</dbReference>
<dbReference type="GO" id="GO:0044571">
    <property type="term" value="P:[2Fe-2S] cluster assembly"/>
    <property type="evidence" value="ECO:0007669"/>
    <property type="project" value="InterPro"/>
</dbReference>
<dbReference type="Gene3D" id="1.10.287.110">
    <property type="entry name" value="DnaJ domain"/>
    <property type="match status" value="1"/>
</dbReference>
<dbReference type="GO" id="GO:0001671">
    <property type="term" value="F:ATPase activator activity"/>
    <property type="evidence" value="ECO:0007669"/>
    <property type="project" value="InterPro"/>
</dbReference>
<name>A0A0D2IQQ1_9EURO</name>
<dbReference type="VEuPathDB" id="FungiDB:Z520_04887"/>
<dbReference type="CDD" id="cd06257">
    <property type="entry name" value="DnaJ"/>
    <property type="match status" value="1"/>
</dbReference>
<dbReference type="GO" id="GO:0051087">
    <property type="term" value="F:protein-folding chaperone binding"/>
    <property type="evidence" value="ECO:0007669"/>
    <property type="project" value="InterPro"/>
</dbReference>
<evidence type="ECO:0000313" key="6">
    <source>
        <dbReference type="Proteomes" id="UP000053411"/>
    </source>
</evidence>
<reference evidence="5 6" key="1">
    <citation type="submission" date="2015-01" db="EMBL/GenBank/DDBJ databases">
        <title>The Genome Sequence of Fonsecaea multimorphosa CBS 102226.</title>
        <authorList>
            <consortium name="The Broad Institute Genomics Platform"/>
            <person name="Cuomo C."/>
            <person name="de Hoog S."/>
            <person name="Gorbushina A."/>
            <person name="Stielow B."/>
            <person name="Teixiera M."/>
            <person name="Abouelleil A."/>
            <person name="Chapman S.B."/>
            <person name="Priest M."/>
            <person name="Young S.K."/>
            <person name="Wortman J."/>
            <person name="Nusbaum C."/>
            <person name="Birren B."/>
        </authorList>
    </citation>
    <scope>NUCLEOTIDE SEQUENCE [LARGE SCALE GENOMIC DNA]</scope>
    <source>
        <strain evidence="5 6">CBS 102226</strain>
    </source>
</reference>
<dbReference type="PANTHER" id="PTHR14021:SF15">
    <property type="entry name" value="IRON-SULFUR CLUSTER CO-CHAPERONE PROTEIN HSCB"/>
    <property type="match status" value="1"/>
</dbReference>
<feature type="compositionally biased region" description="Low complexity" evidence="3">
    <location>
        <begin position="66"/>
        <end position="87"/>
    </location>
</feature>
<accession>A0A0D2IQQ1</accession>
<dbReference type="GO" id="GO:0005739">
    <property type="term" value="C:mitochondrion"/>
    <property type="evidence" value="ECO:0007669"/>
    <property type="project" value="TreeGrafter"/>
</dbReference>
<evidence type="ECO:0000259" key="4">
    <source>
        <dbReference type="PROSITE" id="PS50076"/>
    </source>
</evidence>
<dbReference type="AlphaFoldDB" id="A0A0D2IQQ1"/>
<dbReference type="Pfam" id="PF07743">
    <property type="entry name" value="HSCB_C"/>
    <property type="match status" value="1"/>
</dbReference>
<dbReference type="GeneID" id="27710633"/>
<sequence length="287" mass="32005">MSGAAPTRQTLRHLRRLCLIDSPTATTATTRRTPGPLQRSRPVLAAAHHSPRRAFSTTITRHLQEQPAAQAQAQAQTQAQARPAQTTESSKQDDSALSATPPDVTNYYTLFPSTLPSGPPPGAPFDIPLPQLRREFLRLQSQYHPDKFPAGTASHQKSLALSALLNNAYKTLSDPLLRARYLLLQNHGIDITHEDNATHAGVTDQNTLLEVMEAQELLEEATTHDEIETLMRENIARIRETEAALAEAFEKDDVESAKRECIKLNYWRSLHSALHEWEPGKEVRLVH</sequence>
<organism evidence="5 6">
    <name type="scientific">Fonsecaea multimorphosa CBS 102226</name>
    <dbReference type="NCBI Taxonomy" id="1442371"/>
    <lineage>
        <taxon>Eukaryota</taxon>
        <taxon>Fungi</taxon>
        <taxon>Dikarya</taxon>
        <taxon>Ascomycota</taxon>
        <taxon>Pezizomycotina</taxon>
        <taxon>Eurotiomycetes</taxon>
        <taxon>Chaetothyriomycetidae</taxon>
        <taxon>Chaetothyriales</taxon>
        <taxon>Herpotrichiellaceae</taxon>
        <taxon>Fonsecaea</taxon>
    </lineage>
</organism>
<keyword evidence="6" id="KW-1185">Reference proteome</keyword>
<dbReference type="InterPro" id="IPR001623">
    <property type="entry name" value="DnaJ_domain"/>
</dbReference>
<feature type="region of interest" description="Disordered" evidence="3">
    <location>
        <begin position="22"/>
        <end position="103"/>
    </location>
</feature>
<dbReference type="RefSeq" id="XP_016633434.1">
    <property type="nucleotide sequence ID" value="XM_016775391.1"/>
</dbReference>
<comment type="similarity">
    <text evidence="1">Belongs to the HscB family.</text>
</comment>
<dbReference type="GO" id="GO:0051259">
    <property type="term" value="P:protein complex oligomerization"/>
    <property type="evidence" value="ECO:0007669"/>
    <property type="project" value="InterPro"/>
</dbReference>
<dbReference type="EMBL" id="KN848069">
    <property type="protein sequence ID" value="KIX99311.1"/>
    <property type="molecule type" value="Genomic_DNA"/>
</dbReference>
<dbReference type="Gene3D" id="1.20.1280.20">
    <property type="entry name" value="HscB, C-terminal domain"/>
    <property type="match status" value="1"/>
</dbReference>
<dbReference type="OrthoDB" id="448954at2759"/>
<dbReference type="InterPro" id="IPR004640">
    <property type="entry name" value="HscB"/>
</dbReference>
<dbReference type="InterPro" id="IPR036386">
    <property type="entry name" value="HscB_C_sf"/>
</dbReference>
<dbReference type="PANTHER" id="PTHR14021">
    <property type="entry name" value="IRON-SULFUR CLUSTER CO-CHAPERONE PROTEIN HSCB"/>
    <property type="match status" value="1"/>
</dbReference>
<dbReference type="InterPro" id="IPR009073">
    <property type="entry name" value="HscB_oligo_C"/>
</dbReference>
<protein>
    <recommendedName>
        <fullName evidence="4">J domain-containing protein</fullName>
    </recommendedName>
</protein>
<keyword evidence="2" id="KW-0143">Chaperone</keyword>
<evidence type="ECO:0000313" key="5">
    <source>
        <dbReference type="EMBL" id="KIX99311.1"/>
    </source>
</evidence>
<dbReference type="SMART" id="SM00271">
    <property type="entry name" value="DnaJ"/>
    <property type="match status" value="1"/>
</dbReference>
<feature type="domain" description="J" evidence="4">
    <location>
        <begin position="106"/>
        <end position="185"/>
    </location>
</feature>
<evidence type="ECO:0000256" key="1">
    <source>
        <dbReference type="ARBA" id="ARBA00010476"/>
    </source>
</evidence>
<gene>
    <name evidence="5" type="ORF">Z520_04887</name>
</gene>
<evidence type="ECO:0000256" key="3">
    <source>
        <dbReference type="SAM" id="MobiDB-lite"/>
    </source>
</evidence>
<dbReference type="PROSITE" id="PS50076">
    <property type="entry name" value="DNAJ_2"/>
    <property type="match status" value="1"/>
</dbReference>
<evidence type="ECO:0000256" key="2">
    <source>
        <dbReference type="ARBA" id="ARBA00023186"/>
    </source>
</evidence>
<dbReference type="InterPro" id="IPR036869">
    <property type="entry name" value="J_dom_sf"/>
</dbReference>
<dbReference type="STRING" id="1442371.A0A0D2IQQ1"/>
<dbReference type="Proteomes" id="UP000053411">
    <property type="component" value="Unassembled WGS sequence"/>
</dbReference>
<feature type="compositionally biased region" description="Low complexity" evidence="3">
    <location>
        <begin position="23"/>
        <end position="34"/>
    </location>
</feature>
<proteinExistence type="inferred from homology"/>